<reference evidence="2" key="1">
    <citation type="submission" date="2022-08" db="EMBL/GenBank/DDBJ databases">
        <title>Novel sulfate-reducing endosymbionts in the free-living metamonad Anaeramoeba.</title>
        <authorList>
            <person name="Jerlstrom-Hultqvist J."/>
            <person name="Cepicka I."/>
            <person name="Gallot-Lavallee L."/>
            <person name="Salas-Leiva D."/>
            <person name="Curtis B.A."/>
            <person name="Zahonova K."/>
            <person name="Pipaliya S."/>
            <person name="Dacks J."/>
            <person name="Roger A.J."/>
        </authorList>
    </citation>
    <scope>NUCLEOTIDE SEQUENCE</scope>
    <source>
        <strain evidence="2">Schooner1</strain>
    </source>
</reference>
<feature type="region of interest" description="Disordered" evidence="1">
    <location>
        <begin position="103"/>
        <end position="125"/>
    </location>
</feature>
<dbReference type="EMBL" id="JAOAOG010000119">
    <property type="protein sequence ID" value="KAJ6247996.1"/>
    <property type="molecule type" value="Genomic_DNA"/>
</dbReference>
<feature type="compositionally biased region" description="Basic residues" evidence="1">
    <location>
        <begin position="112"/>
        <end position="125"/>
    </location>
</feature>
<keyword evidence="3" id="KW-1185">Reference proteome</keyword>
<feature type="region of interest" description="Disordered" evidence="1">
    <location>
        <begin position="1"/>
        <end position="43"/>
    </location>
</feature>
<gene>
    <name evidence="2" type="ORF">M0813_18094</name>
</gene>
<accession>A0ABQ8YTQ2</accession>
<evidence type="ECO:0000313" key="3">
    <source>
        <dbReference type="Proteomes" id="UP001150062"/>
    </source>
</evidence>
<sequence length="125" mass="14837">MSRRRKKKSQFSGLKREETSFDPLSNPNPEKKKTKKKSNVPKKKIIARQKFTYEEEPEENIFTISENKNTKKQEEEEDIFFKETDSSLLNVGSSNVDEILEKEIDQNIKPKETKKKHQHRSLKQK</sequence>
<evidence type="ECO:0000313" key="2">
    <source>
        <dbReference type="EMBL" id="KAJ6247996.1"/>
    </source>
</evidence>
<evidence type="ECO:0000256" key="1">
    <source>
        <dbReference type="SAM" id="MobiDB-lite"/>
    </source>
</evidence>
<proteinExistence type="predicted"/>
<name>A0ABQ8YTQ2_9EUKA</name>
<organism evidence="2 3">
    <name type="scientific">Anaeramoeba flamelloides</name>
    <dbReference type="NCBI Taxonomy" id="1746091"/>
    <lineage>
        <taxon>Eukaryota</taxon>
        <taxon>Metamonada</taxon>
        <taxon>Anaeramoebidae</taxon>
        <taxon>Anaeramoeba</taxon>
    </lineage>
</organism>
<protein>
    <submittedName>
        <fullName evidence="2">Uncharacterized protein</fullName>
    </submittedName>
</protein>
<dbReference type="Proteomes" id="UP001150062">
    <property type="component" value="Unassembled WGS sequence"/>
</dbReference>
<comment type="caution">
    <text evidence="2">The sequence shown here is derived from an EMBL/GenBank/DDBJ whole genome shotgun (WGS) entry which is preliminary data.</text>
</comment>
<feature type="compositionally biased region" description="Basic residues" evidence="1">
    <location>
        <begin position="32"/>
        <end position="43"/>
    </location>
</feature>